<keyword evidence="1" id="KW-0472">Membrane</keyword>
<evidence type="ECO:0000256" key="1">
    <source>
        <dbReference type="SAM" id="Phobius"/>
    </source>
</evidence>
<gene>
    <name evidence="2" type="ORF">GCM10007368_00010</name>
</gene>
<evidence type="ECO:0000313" key="2">
    <source>
        <dbReference type="EMBL" id="GGI04211.1"/>
    </source>
</evidence>
<organism evidence="2 3">
    <name type="scientific">Isoptericola cucumis</name>
    <dbReference type="NCBI Taxonomy" id="1776856"/>
    <lineage>
        <taxon>Bacteria</taxon>
        <taxon>Bacillati</taxon>
        <taxon>Actinomycetota</taxon>
        <taxon>Actinomycetes</taxon>
        <taxon>Micrococcales</taxon>
        <taxon>Promicromonosporaceae</taxon>
        <taxon>Isoptericola</taxon>
    </lineage>
</organism>
<proteinExistence type="predicted"/>
<dbReference type="RefSeq" id="WP_188521605.1">
    <property type="nucleotide sequence ID" value="NZ_BMDG01000001.1"/>
</dbReference>
<dbReference type="EMBL" id="BMDG01000001">
    <property type="protein sequence ID" value="GGI04211.1"/>
    <property type="molecule type" value="Genomic_DNA"/>
</dbReference>
<protein>
    <submittedName>
        <fullName evidence="2">Uncharacterized protein</fullName>
    </submittedName>
</protein>
<feature type="transmembrane region" description="Helical" evidence="1">
    <location>
        <begin position="65"/>
        <end position="86"/>
    </location>
</feature>
<name>A0ABQ2B1F2_9MICO</name>
<evidence type="ECO:0000313" key="3">
    <source>
        <dbReference type="Proteomes" id="UP000632535"/>
    </source>
</evidence>
<keyword evidence="1" id="KW-1133">Transmembrane helix</keyword>
<keyword evidence="3" id="KW-1185">Reference proteome</keyword>
<keyword evidence="1" id="KW-0812">Transmembrane</keyword>
<dbReference type="Proteomes" id="UP000632535">
    <property type="component" value="Unassembled WGS sequence"/>
</dbReference>
<comment type="caution">
    <text evidence="2">The sequence shown here is derived from an EMBL/GenBank/DDBJ whole genome shotgun (WGS) entry which is preliminary data.</text>
</comment>
<sequence length="172" mass="18091">MNRTTPARRADPLEAVAAYAPSFEPPAELRSAREWVMSSGAQDGRDAWRPARVHRQGHSVVRRRVFAGAAVGGLLIAGAGLTTPWLDHQDAFASWTSTPAVLTGTALAEAEAECDSTSAPGATTMLAERRGVFRFLLRTDGEEVFDCLVDEAGTGGLGSTGLIRSEGVAAVP</sequence>
<accession>A0ABQ2B1F2</accession>
<reference evidence="3" key="1">
    <citation type="journal article" date="2019" name="Int. J. Syst. Evol. Microbiol.">
        <title>The Global Catalogue of Microorganisms (GCM) 10K type strain sequencing project: providing services to taxonomists for standard genome sequencing and annotation.</title>
        <authorList>
            <consortium name="The Broad Institute Genomics Platform"/>
            <consortium name="The Broad Institute Genome Sequencing Center for Infectious Disease"/>
            <person name="Wu L."/>
            <person name="Ma J."/>
        </authorList>
    </citation>
    <scope>NUCLEOTIDE SEQUENCE [LARGE SCALE GENOMIC DNA]</scope>
    <source>
        <strain evidence="3">CCM 8653</strain>
    </source>
</reference>